<dbReference type="EMBL" id="BPQH01000028">
    <property type="protein sequence ID" value="GJD53313.1"/>
    <property type="molecule type" value="Genomic_DNA"/>
</dbReference>
<dbReference type="InterPro" id="IPR018060">
    <property type="entry name" value="HTH_AraC"/>
</dbReference>
<dbReference type="Proteomes" id="UP001055167">
    <property type="component" value="Unassembled WGS sequence"/>
</dbReference>
<evidence type="ECO:0000256" key="3">
    <source>
        <dbReference type="ARBA" id="ARBA00023163"/>
    </source>
</evidence>
<dbReference type="PANTHER" id="PTHR43280:SF32">
    <property type="entry name" value="TRANSCRIPTIONAL REGULATORY PROTEIN"/>
    <property type="match status" value="1"/>
</dbReference>
<dbReference type="InterPro" id="IPR014710">
    <property type="entry name" value="RmlC-like_jellyroll"/>
</dbReference>
<dbReference type="PANTHER" id="PTHR43280">
    <property type="entry name" value="ARAC-FAMILY TRANSCRIPTIONAL REGULATOR"/>
    <property type="match status" value="1"/>
</dbReference>
<dbReference type="InterPro" id="IPR020449">
    <property type="entry name" value="Tscrpt_reg_AraC-type_HTH"/>
</dbReference>
<keyword evidence="2" id="KW-0238">DNA-binding</keyword>
<dbReference type="SMART" id="SM00342">
    <property type="entry name" value="HTH_ARAC"/>
    <property type="match status" value="1"/>
</dbReference>
<gene>
    <name evidence="5" type="primary">rhaS_4</name>
    <name evidence="5" type="ORF">OPKNFCMD_6088</name>
</gene>
<evidence type="ECO:0000256" key="2">
    <source>
        <dbReference type="ARBA" id="ARBA00023125"/>
    </source>
</evidence>
<keyword evidence="1" id="KW-0805">Transcription regulation</keyword>
<evidence type="ECO:0000313" key="5">
    <source>
        <dbReference type="EMBL" id="GJD53313.1"/>
    </source>
</evidence>
<comment type="caution">
    <text evidence="5">The sequence shown here is derived from an EMBL/GenBank/DDBJ whole genome shotgun (WGS) entry which is preliminary data.</text>
</comment>
<dbReference type="Gene3D" id="1.10.10.60">
    <property type="entry name" value="Homeodomain-like"/>
    <property type="match status" value="1"/>
</dbReference>
<dbReference type="PRINTS" id="PR00032">
    <property type="entry name" value="HTHARAC"/>
</dbReference>
<proteinExistence type="predicted"/>
<protein>
    <submittedName>
        <fullName evidence="5">HTH-type transcriptional activator RhaS</fullName>
    </submittedName>
</protein>
<organism evidence="5 6">
    <name type="scientific">Methylobacterium crusticola</name>
    <dbReference type="NCBI Taxonomy" id="1697972"/>
    <lineage>
        <taxon>Bacteria</taxon>
        <taxon>Pseudomonadati</taxon>
        <taxon>Pseudomonadota</taxon>
        <taxon>Alphaproteobacteria</taxon>
        <taxon>Hyphomicrobiales</taxon>
        <taxon>Methylobacteriaceae</taxon>
        <taxon>Methylobacterium</taxon>
    </lineage>
</organism>
<keyword evidence="3" id="KW-0804">Transcription</keyword>
<evidence type="ECO:0000259" key="4">
    <source>
        <dbReference type="PROSITE" id="PS01124"/>
    </source>
</evidence>
<reference evidence="5" key="2">
    <citation type="submission" date="2021-08" db="EMBL/GenBank/DDBJ databases">
        <authorList>
            <person name="Tani A."/>
            <person name="Ola A."/>
            <person name="Ogura Y."/>
            <person name="Katsura K."/>
            <person name="Hayashi T."/>
        </authorList>
    </citation>
    <scope>NUCLEOTIDE SEQUENCE</scope>
    <source>
        <strain evidence="5">KCTC 52305</strain>
    </source>
</reference>
<dbReference type="RefSeq" id="WP_162501524.1">
    <property type="nucleotide sequence ID" value="NZ_BPQH01000028.1"/>
</dbReference>
<dbReference type="SUPFAM" id="SSF51215">
    <property type="entry name" value="Regulatory protein AraC"/>
    <property type="match status" value="1"/>
</dbReference>
<dbReference type="Gene3D" id="2.60.120.10">
    <property type="entry name" value="Jelly Rolls"/>
    <property type="match status" value="1"/>
</dbReference>
<sequence>MNDASARLPIERYFLYGEPVQSVEARFLHVEPIRLRSGRHEWTIAPHAHADLHQILLVTTGGGVMRAEAERLPIAHPALLIVPAGAAHAFDFAAGTDGWVVTVADSMAAEVARGDPAIVPLLGRARCVNALDAKAVAGLSAAFEALSREFLWSAPARMRAIEAELIRILVAAARIAEAEGRDAAAAPVEAELIARFQHLVEQRFRSAEPVSAYARRLAVTEDRLLAACQRRFGQPPKMLIQRRILVEAQRWLMYTTMPVGEISHALGFRDAAYFSRFFKRKTGRTPRDFRAGQGGPAAPARP</sequence>
<dbReference type="CDD" id="cd06999">
    <property type="entry name" value="cupin_HpaA-like_N"/>
    <property type="match status" value="1"/>
</dbReference>
<dbReference type="Pfam" id="PF12833">
    <property type="entry name" value="HTH_18"/>
    <property type="match status" value="1"/>
</dbReference>
<dbReference type="InterPro" id="IPR047264">
    <property type="entry name" value="Cupin_HpaA-like_N"/>
</dbReference>
<dbReference type="InterPro" id="IPR037923">
    <property type="entry name" value="HTH-like"/>
</dbReference>
<dbReference type="SUPFAM" id="SSF46689">
    <property type="entry name" value="Homeodomain-like"/>
    <property type="match status" value="1"/>
</dbReference>
<dbReference type="PROSITE" id="PS01124">
    <property type="entry name" value="HTH_ARAC_FAMILY_2"/>
    <property type="match status" value="1"/>
</dbReference>
<name>A0ABQ4R6N0_9HYPH</name>
<evidence type="ECO:0000256" key="1">
    <source>
        <dbReference type="ARBA" id="ARBA00023015"/>
    </source>
</evidence>
<reference evidence="5" key="1">
    <citation type="journal article" date="2021" name="Front. Microbiol.">
        <title>Comprehensive Comparative Genomics and Phenotyping of Methylobacterium Species.</title>
        <authorList>
            <person name="Alessa O."/>
            <person name="Ogura Y."/>
            <person name="Fujitani Y."/>
            <person name="Takami H."/>
            <person name="Hayashi T."/>
            <person name="Sahin N."/>
            <person name="Tani A."/>
        </authorList>
    </citation>
    <scope>NUCLEOTIDE SEQUENCE</scope>
    <source>
        <strain evidence="5">KCTC 52305</strain>
    </source>
</reference>
<accession>A0ABQ4R6N0</accession>
<dbReference type="InterPro" id="IPR009057">
    <property type="entry name" value="Homeodomain-like_sf"/>
</dbReference>
<keyword evidence="6" id="KW-1185">Reference proteome</keyword>
<feature type="domain" description="HTH araC/xylS-type" evidence="4">
    <location>
        <begin position="194"/>
        <end position="292"/>
    </location>
</feature>
<evidence type="ECO:0000313" key="6">
    <source>
        <dbReference type="Proteomes" id="UP001055167"/>
    </source>
</evidence>